<dbReference type="OrthoDB" id="5328475at2"/>
<evidence type="ECO:0000256" key="2">
    <source>
        <dbReference type="SAM" id="Phobius"/>
    </source>
</evidence>
<dbReference type="STRING" id="76936.BN2458_PEG1338"/>
<feature type="compositionally biased region" description="Basic and acidic residues" evidence="1">
    <location>
        <begin position="133"/>
        <end position="151"/>
    </location>
</feature>
<dbReference type="Proteomes" id="UP000064525">
    <property type="component" value="Chromosome I"/>
</dbReference>
<accession>A0A0S4PV67</accession>
<dbReference type="EMBL" id="LN907858">
    <property type="protein sequence ID" value="CUU40223.1"/>
    <property type="molecule type" value="Genomic_DNA"/>
</dbReference>
<dbReference type="Proteomes" id="UP000029925">
    <property type="component" value="Unassembled WGS sequence"/>
</dbReference>
<feature type="compositionally biased region" description="Low complexity" evidence="1">
    <location>
        <begin position="122"/>
        <end position="132"/>
    </location>
</feature>
<gene>
    <name evidence="3" type="ORF">BN2458_PEG1338</name>
    <name evidence="4" type="ORF">LS75_008860</name>
</gene>
<keyword evidence="5" id="KW-1185">Reference proteome</keyword>
<feature type="region of interest" description="Disordered" evidence="1">
    <location>
        <begin position="120"/>
        <end position="151"/>
    </location>
</feature>
<feature type="transmembrane region" description="Helical" evidence="2">
    <location>
        <begin position="6"/>
        <end position="21"/>
    </location>
</feature>
<keyword evidence="2" id="KW-0812">Transmembrane</keyword>
<name>A0A0S4PV67_9HELI</name>
<evidence type="ECO:0000313" key="6">
    <source>
        <dbReference type="Proteomes" id="UP000064525"/>
    </source>
</evidence>
<protein>
    <submittedName>
        <fullName evidence="3">Putative</fullName>
    </submittedName>
</protein>
<dbReference type="RefSeq" id="WP_052082109.1">
    <property type="nucleotide sequence ID" value="NZ_CAJTQN010000009.1"/>
</dbReference>
<dbReference type="PATRIC" id="fig|76936.10.peg.1306"/>
<evidence type="ECO:0000313" key="3">
    <source>
        <dbReference type="EMBL" id="CUU40223.1"/>
    </source>
</evidence>
<dbReference type="GeneID" id="78151534"/>
<evidence type="ECO:0000313" key="5">
    <source>
        <dbReference type="Proteomes" id="UP000029925"/>
    </source>
</evidence>
<organism evidence="3 6">
    <name type="scientific">Helicobacter typhlonius</name>
    <dbReference type="NCBI Taxonomy" id="76936"/>
    <lineage>
        <taxon>Bacteria</taxon>
        <taxon>Pseudomonadati</taxon>
        <taxon>Campylobacterota</taxon>
        <taxon>Epsilonproteobacteria</taxon>
        <taxon>Campylobacterales</taxon>
        <taxon>Helicobacteraceae</taxon>
        <taxon>Helicobacter</taxon>
    </lineage>
</organism>
<dbReference type="AlphaFoldDB" id="A0A0S4PV67"/>
<reference evidence="4 5" key="1">
    <citation type="journal article" date="2014" name="Genome Announc.">
        <title>Draft genome sequences of eight enterohepatic helicobacter species isolated from both laboratory and wild rodents.</title>
        <authorList>
            <person name="Sheh A."/>
            <person name="Shen Z."/>
            <person name="Fox J.G."/>
        </authorList>
    </citation>
    <scope>NUCLEOTIDE SEQUENCE [LARGE SCALE GENOMIC DNA]</scope>
    <source>
        <strain evidence="4 5">MIT 98-6810</strain>
    </source>
</reference>
<sequence>MGYVIFLLTLLLFVLIFVLLARYKEHISRQSKIIIGVCFLALAVLIGIYNLVQEDESEKLNAIKGAFLRGIPIVCNYQGKEIGISAKDFNLSNGTMSFQGKNNASFTHIVIPLQECKTKNTEQNIESSQTQESESKSIGEDSQDSIKAKDL</sequence>
<keyword evidence="2" id="KW-0472">Membrane</keyword>
<evidence type="ECO:0000313" key="4">
    <source>
        <dbReference type="EMBL" id="TLD77886.1"/>
    </source>
</evidence>
<feature type="transmembrane region" description="Helical" evidence="2">
    <location>
        <begin position="33"/>
        <end position="52"/>
    </location>
</feature>
<keyword evidence="2" id="KW-1133">Transmembrane helix</keyword>
<reference evidence="3" key="3">
    <citation type="submission" date="2015-11" db="EMBL/GenBank/DDBJ databases">
        <authorList>
            <person name="Zhang Y."/>
            <person name="Guo Z."/>
        </authorList>
    </citation>
    <scope>NUCLEOTIDE SEQUENCE</scope>
    <source>
        <strain evidence="3">1</strain>
    </source>
</reference>
<evidence type="ECO:0000256" key="1">
    <source>
        <dbReference type="SAM" id="MobiDB-lite"/>
    </source>
</evidence>
<proteinExistence type="predicted"/>
<reference evidence="6" key="2">
    <citation type="submission" date="2015-11" db="EMBL/GenBank/DDBJ databases">
        <authorList>
            <person name="Anvar S.Y."/>
        </authorList>
    </citation>
    <scope>NUCLEOTIDE SEQUENCE [LARGE SCALE GENOMIC DNA]</scope>
</reference>
<dbReference type="EMBL" id="JRPF02000014">
    <property type="protein sequence ID" value="TLD77886.1"/>
    <property type="molecule type" value="Genomic_DNA"/>
</dbReference>
<dbReference type="KEGG" id="hty:BN2458_PEG1338"/>